<sequence>MPRVGFEPTRPFGHRLLRPARIPFRHLGAVDEAREGLEPSHDGFADRRVTSSPPRPLFQRT</sequence>
<dbReference type="AntiFam" id="ANF00016">
    <property type="entry name" value="tRNA translation"/>
</dbReference>
<accession>A0A0G1T0Y9</accession>
<gene>
    <name evidence="2" type="ORF">UY02_C0050G0007</name>
</gene>
<comment type="caution">
    <text evidence="2">The sequence shown here is derived from an EMBL/GenBank/DDBJ whole genome shotgun (WGS) entry which is preliminary data.</text>
</comment>
<feature type="region of interest" description="Disordered" evidence="1">
    <location>
        <begin position="34"/>
        <end position="61"/>
    </location>
</feature>
<evidence type="ECO:0000313" key="2">
    <source>
        <dbReference type="EMBL" id="KKU75491.1"/>
    </source>
</evidence>
<dbReference type="AlphaFoldDB" id="A0A0G1T0Y9"/>
<proteinExistence type="predicted"/>
<organism evidence="2 3">
    <name type="scientific">Candidatus Giovannonibacteria bacterium GW2011_GWB1_47_6b</name>
    <dbReference type="NCBI Taxonomy" id="1618655"/>
    <lineage>
        <taxon>Bacteria</taxon>
        <taxon>Candidatus Giovannoniibacteriota</taxon>
    </lineage>
</organism>
<evidence type="ECO:0000256" key="1">
    <source>
        <dbReference type="SAM" id="MobiDB-lite"/>
    </source>
</evidence>
<dbReference type="Proteomes" id="UP000034682">
    <property type="component" value="Unassembled WGS sequence"/>
</dbReference>
<name>A0A0G1T0Y9_9BACT</name>
<evidence type="ECO:0000313" key="3">
    <source>
        <dbReference type="Proteomes" id="UP000034682"/>
    </source>
</evidence>
<reference evidence="2 3" key="1">
    <citation type="journal article" date="2015" name="Nature">
        <title>rRNA introns, odd ribosomes, and small enigmatic genomes across a large radiation of phyla.</title>
        <authorList>
            <person name="Brown C.T."/>
            <person name="Hug L.A."/>
            <person name="Thomas B.C."/>
            <person name="Sharon I."/>
            <person name="Castelle C.J."/>
            <person name="Singh A."/>
            <person name="Wilkins M.J."/>
            <person name="Williams K.H."/>
            <person name="Banfield J.F."/>
        </authorList>
    </citation>
    <scope>NUCLEOTIDE SEQUENCE [LARGE SCALE GENOMIC DNA]</scope>
</reference>
<feature type="compositionally biased region" description="Basic and acidic residues" evidence="1">
    <location>
        <begin position="34"/>
        <end position="49"/>
    </location>
</feature>
<dbReference type="EMBL" id="LCOK01000050">
    <property type="protein sequence ID" value="KKU75491.1"/>
    <property type="molecule type" value="Genomic_DNA"/>
</dbReference>
<protein>
    <submittedName>
        <fullName evidence="2">Uncharacterized protein</fullName>
    </submittedName>
</protein>